<organism evidence="3">
    <name type="scientific">Enterobacteria phage PR772</name>
    <dbReference type="NCBI Taxonomy" id="261665"/>
    <lineage>
        <taxon>Viruses</taxon>
        <taxon>Varidnaviria</taxon>
        <taxon>Bamfordvirae</taxon>
        <taxon>Preplasmiviricota</taxon>
        <taxon>Prepoliviricotina</taxon>
        <taxon>Tectiliviricetes</taxon>
        <taxon>Kalamavirales</taxon>
        <taxon>Tectiviridae</taxon>
        <taxon>Alphatectivirus</taxon>
        <taxon>Alphatectivirus PRD1</taxon>
    </lineage>
</organism>
<protein>
    <submittedName>
        <fullName evidence="2">ORFh</fullName>
    </submittedName>
</protein>
<accession>Q6EDW9</accession>
<dbReference type="Proteomes" id="UP000001050">
    <property type="component" value="Segment"/>
</dbReference>
<evidence type="ECO:0000313" key="2">
    <source>
        <dbReference type="EMBL" id="AAR99755.1"/>
    </source>
</evidence>
<name>Q6EDW9_9VIRU</name>
<evidence type="ECO:0000256" key="1">
    <source>
        <dbReference type="SAM" id="Phobius"/>
    </source>
</evidence>
<evidence type="ECO:0000313" key="3">
    <source>
        <dbReference type="Proteomes" id="UP000001050"/>
    </source>
</evidence>
<feature type="transmembrane region" description="Helical" evidence="1">
    <location>
        <begin position="12"/>
        <end position="30"/>
    </location>
</feature>
<dbReference type="EMBL" id="AY441783">
    <property type="protein sequence ID" value="AAR99755.1"/>
    <property type="molecule type" value="Genomic_DNA"/>
</dbReference>
<keyword evidence="1" id="KW-1133">Transmembrane helix</keyword>
<sequence length="84" mass="9271">MQTCIATFPQSRYLITAAASMLAPILTTLASARLTFRIPGNLTRKRGPRKLAAVSLPIFRRAFIIATTAISRFTPFNMVTWALS</sequence>
<proteinExistence type="predicted"/>
<reference evidence="2 3" key="1">
    <citation type="journal article" date="2004" name="Appl. Environ. Microbiol.">
        <title>Characterization of coliphage PR772 and evaluation of its use for virus filter performance testing.</title>
        <authorList>
            <person name="Lute S."/>
            <person name="Aranha H."/>
            <person name="Tremblay D."/>
            <person name="Liang D."/>
            <person name="Ackermann H.W."/>
            <person name="Chu B."/>
            <person name="Moineau S."/>
            <person name="Brorson K."/>
        </authorList>
    </citation>
    <scope>NUCLEOTIDE SEQUENCE</scope>
</reference>
<keyword evidence="1" id="KW-0812">Transmembrane</keyword>
<keyword evidence="1" id="KW-0472">Membrane</keyword>